<evidence type="ECO:0000313" key="2">
    <source>
        <dbReference type="Proteomes" id="UP000265631"/>
    </source>
</evidence>
<protein>
    <submittedName>
        <fullName evidence="1">Uncharacterized protein</fullName>
    </submittedName>
</protein>
<gene>
    <name evidence="1" type="ORF">FIE12Z_9838</name>
</gene>
<organism evidence="1 2">
    <name type="scientific">Fusarium flagelliforme</name>
    <dbReference type="NCBI Taxonomy" id="2675880"/>
    <lineage>
        <taxon>Eukaryota</taxon>
        <taxon>Fungi</taxon>
        <taxon>Dikarya</taxon>
        <taxon>Ascomycota</taxon>
        <taxon>Pezizomycotina</taxon>
        <taxon>Sordariomycetes</taxon>
        <taxon>Hypocreomycetidae</taxon>
        <taxon>Hypocreales</taxon>
        <taxon>Nectriaceae</taxon>
        <taxon>Fusarium</taxon>
        <taxon>Fusarium incarnatum-equiseti species complex</taxon>
    </lineage>
</organism>
<keyword evidence="2" id="KW-1185">Reference proteome</keyword>
<comment type="caution">
    <text evidence="1">The sequence shown here is derived from an EMBL/GenBank/DDBJ whole genome shotgun (WGS) entry which is preliminary data.</text>
</comment>
<evidence type="ECO:0000313" key="1">
    <source>
        <dbReference type="EMBL" id="RFN45916.1"/>
    </source>
</evidence>
<reference evidence="1 2" key="1">
    <citation type="journal article" date="2018" name="PLoS Pathog.">
        <title>Evolution of structural diversity of trichothecenes, a family of toxins produced by plant pathogenic and entomopathogenic fungi.</title>
        <authorList>
            <person name="Proctor R.H."/>
            <person name="McCormick S.P."/>
            <person name="Kim H.S."/>
            <person name="Cardoza R.E."/>
            <person name="Stanley A.M."/>
            <person name="Lindo L."/>
            <person name="Kelly A."/>
            <person name="Brown D.W."/>
            <person name="Lee T."/>
            <person name="Vaughan M.M."/>
            <person name="Alexander N.J."/>
            <person name="Busman M."/>
            <person name="Gutierrez S."/>
        </authorList>
    </citation>
    <scope>NUCLEOTIDE SEQUENCE [LARGE SCALE GENOMIC DNA]</scope>
    <source>
        <strain evidence="1 2">NRRL 13405</strain>
    </source>
</reference>
<sequence>MRPLPEPEWMPKNYYGKIPSIITSIRQLPEGVSPTLESIPEINNTMLDREPYPGLIRDMQWTDFKRWGFVIFRTVYTEESQSQWESYIEFLKASVEMDLESLELSTLLMPHLEWTIIEDRDTLDNASKQHVRERFSEWASQRSVERDGPGVEEAFQRDFPRFRYCVYVDQKCLDTVTQYEAWAEAGAPGCSKQVVCALIDKRCGSKGQGKGRFRRIEGCSREYTG</sequence>
<name>A0A395MDJ9_9HYPO</name>
<proteinExistence type="predicted"/>
<dbReference type="Proteomes" id="UP000265631">
    <property type="component" value="Unassembled WGS sequence"/>
</dbReference>
<accession>A0A395MDJ9</accession>
<dbReference type="STRING" id="2594813.A0A395MDJ9"/>
<dbReference type="AlphaFoldDB" id="A0A395MDJ9"/>
<dbReference type="EMBL" id="PXXK01000333">
    <property type="protein sequence ID" value="RFN45916.1"/>
    <property type="molecule type" value="Genomic_DNA"/>
</dbReference>